<name>A0A3D9IG12_9BACL</name>
<dbReference type="InterPro" id="IPR039422">
    <property type="entry name" value="MarR/SlyA-like"/>
</dbReference>
<gene>
    <name evidence="3" type="ORF">DFP98_12963</name>
</gene>
<dbReference type="Pfam" id="PF01047">
    <property type="entry name" value="MarR"/>
    <property type="match status" value="1"/>
</dbReference>
<dbReference type="SMART" id="SM00347">
    <property type="entry name" value="HTH_MARR"/>
    <property type="match status" value="1"/>
</dbReference>
<dbReference type="SUPFAM" id="SSF46785">
    <property type="entry name" value="Winged helix' DNA-binding domain"/>
    <property type="match status" value="1"/>
</dbReference>
<evidence type="ECO:0000313" key="4">
    <source>
        <dbReference type="Proteomes" id="UP000256977"/>
    </source>
</evidence>
<dbReference type="PANTHER" id="PTHR33164">
    <property type="entry name" value="TRANSCRIPTIONAL REGULATOR, MARR FAMILY"/>
    <property type="match status" value="1"/>
</dbReference>
<dbReference type="GO" id="GO:0006950">
    <property type="term" value="P:response to stress"/>
    <property type="evidence" value="ECO:0007669"/>
    <property type="project" value="TreeGrafter"/>
</dbReference>
<dbReference type="PANTHER" id="PTHR33164:SF106">
    <property type="entry name" value="TRANSCRIPTIONAL REGULATORY PROTEIN"/>
    <property type="match status" value="1"/>
</dbReference>
<evidence type="ECO:0000256" key="1">
    <source>
        <dbReference type="ARBA" id="ARBA00023125"/>
    </source>
</evidence>
<dbReference type="InterPro" id="IPR036390">
    <property type="entry name" value="WH_DNA-bd_sf"/>
</dbReference>
<feature type="domain" description="HTH marR-type" evidence="2">
    <location>
        <begin position="13"/>
        <end position="145"/>
    </location>
</feature>
<comment type="caution">
    <text evidence="3">The sequence shown here is derived from an EMBL/GenBank/DDBJ whole genome shotgun (WGS) entry which is preliminary data.</text>
</comment>
<evidence type="ECO:0000313" key="3">
    <source>
        <dbReference type="EMBL" id="RED60650.1"/>
    </source>
</evidence>
<evidence type="ECO:0000259" key="2">
    <source>
        <dbReference type="PROSITE" id="PS50995"/>
    </source>
</evidence>
<sequence length="162" mass="18256">MPHDKHNQPTQQQENLTLRMRGLGARTVIYQQNVASRLGLNNSDFLAIDILHEKGPITAGELAKFTGLTTGSVTALIDRLEKSDYVRRQPDPKDRRKVILVPVYENKKEVSDIYLSLHTAMIRLASSYEDIELELIAQFLDKACTVLEEQIHELNSNISGGN</sequence>
<dbReference type="PROSITE" id="PS50995">
    <property type="entry name" value="HTH_MARR_2"/>
    <property type="match status" value="1"/>
</dbReference>
<reference evidence="3 4" key="1">
    <citation type="submission" date="2018-07" db="EMBL/GenBank/DDBJ databases">
        <title>Genomic Encyclopedia of Type Strains, Phase III (KMG-III): the genomes of soil and plant-associated and newly described type strains.</title>
        <authorList>
            <person name="Whitman W."/>
        </authorList>
    </citation>
    <scope>NUCLEOTIDE SEQUENCE [LARGE SCALE GENOMIC DNA]</scope>
    <source>
        <strain evidence="3 4">CECT 7287</strain>
    </source>
</reference>
<dbReference type="AlphaFoldDB" id="A0A3D9IG12"/>
<keyword evidence="4" id="KW-1185">Reference proteome</keyword>
<dbReference type="InterPro" id="IPR036388">
    <property type="entry name" value="WH-like_DNA-bd_sf"/>
</dbReference>
<proteinExistence type="predicted"/>
<dbReference type="GO" id="GO:0003677">
    <property type="term" value="F:DNA binding"/>
    <property type="evidence" value="ECO:0007669"/>
    <property type="project" value="UniProtKB-KW"/>
</dbReference>
<dbReference type="OrthoDB" id="162531at2"/>
<organism evidence="3 4">
    <name type="scientific">Cohnella phaseoli</name>
    <dbReference type="NCBI Taxonomy" id="456490"/>
    <lineage>
        <taxon>Bacteria</taxon>
        <taxon>Bacillati</taxon>
        <taxon>Bacillota</taxon>
        <taxon>Bacilli</taxon>
        <taxon>Bacillales</taxon>
        <taxon>Paenibacillaceae</taxon>
        <taxon>Cohnella</taxon>
    </lineage>
</organism>
<dbReference type="EMBL" id="QRDZ01000029">
    <property type="protein sequence ID" value="RED60650.1"/>
    <property type="molecule type" value="Genomic_DNA"/>
</dbReference>
<dbReference type="InterPro" id="IPR000835">
    <property type="entry name" value="HTH_MarR-typ"/>
</dbReference>
<dbReference type="Gene3D" id="1.10.10.10">
    <property type="entry name" value="Winged helix-like DNA-binding domain superfamily/Winged helix DNA-binding domain"/>
    <property type="match status" value="1"/>
</dbReference>
<keyword evidence="1 3" id="KW-0238">DNA-binding</keyword>
<accession>A0A3D9IG12</accession>
<dbReference type="Proteomes" id="UP000256977">
    <property type="component" value="Unassembled WGS sequence"/>
</dbReference>
<dbReference type="GO" id="GO:0003700">
    <property type="term" value="F:DNA-binding transcription factor activity"/>
    <property type="evidence" value="ECO:0007669"/>
    <property type="project" value="InterPro"/>
</dbReference>
<protein>
    <submittedName>
        <fullName evidence="3">DNA-binding MarR family transcriptional regulator</fullName>
    </submittedName>
</protein>
<dbReference type="RefSeq" id="WP_116064089.1">
    <property type="nucleotide sequence ID" value="NZ_QRDZ01000029.1"/>
</dbReference>